<proteinExistence type="predicted"/>
<keyword evidence="1" id="KW-0812">Transmembrane</keyword>
<dbReference type="RefSeq" id="WP_203095732.1">
    <property type="nucleotide sequence ID" value="NZ_CP059075.1"/>
</dbReference>
<feature type="transmembrane region" description="Helical" evidence="1">
    <location>
        <begin position="6"/>
        <end position="26"/>
    </location>
</feature>
<name>A0A7U2NE27_FLAPS</name>
<protein>
    <submittedName>
        <fullName evidence="2">Uncharacterized protein</fullName>
    </submittedName>
</protein>
<feature type="transmembrane region" description="Helical" evidence="1">
    <location>
        <begin position="47"/>
        <end position="73"/>
    </location>
</feature>
<evidence type="ECO:0000256" key="1">
    <source>
        <dbReference type="SAM" id="Phobius"/>
    </source>
</evidence>
<accession>A0A7U2NE27</accession>
<dbReference type="AlphaFoldDB" id="A0A7U2NE27"/>
<evidence type="ECO:0000313" key="3">
    <source>
        <dbReference type="Proteomes" id="UP000596329"/>
    </source>
</evidence>
<gene>
    <name evidence="2" type="ORF">H0H26_11380</name>
</gene>
<organism evidence="2 3">
    <name type="scientific">Flavobacterium psychrophilum</name>
    <dbReference type="NCBI Taxonomy" id="96345"/>
    <lineage>
        <taxon>Bacteria</taxon>
        <taxon>Pseudomonadati</taxon>
        <taxon>Bacteroidota</taxon>
        <taxon>Flavobacteriia</taxon>
        <taxon>Flavobacteriales</taxon>
        <taxon>Flavobacteriaceae</taxon>
        <taxon>Flavobacterium</taxon>
    </lineage>
</organism>
<reference evidence="2 3" key="1">
    <citation type="submission" date="2020-07" db="EMBL/GenBank/DDBJ databases">
        <title>Genomic characterization of Flavobacterium psychrophilum strains.</title>
        <authorList>
            <person name="Castillo D."/>
            <person name="Jorgensen J."/>
            <person name="Middelboe M."/>
        </authorList>
    </citation>
    <scope>NUCLEOTIDE SEQUENCE [LARGE SCALE GENOMIC DNA]</scope>
    <source>
        <strain evidence="2 3">FPS-R7</strain>
    </source>
</reference>
<dbReference type="EMBL" id="CP059075">
    <property type="protein sequence ID" value="QRE03475.1"/>
    <property type="molecule type" value="Genomic_DNA"/>
</dbReference>
<dbReference type="Proteomes" id="UP000596329">
    <property type="component" value="Chromosome"/>
</dbReference>
<sequence>MKTFLGIYGFIQIITILWWFYTMIITKPKYNNGSNRFLKNWNEGGRFTIILFSFISLLLSLATLLFLAVFNVLCSLV</sequence>
<evidence type="ECO:0000313" key="2">
    <source>
        <dbReference type="EMBL" id="QRE03475.1"/>
    </source>
</evidence>
<keyword evidence="1" id="KW-0472">Membrane</keyword>
<keyword evidence="1" id="KW-1133">Transmembrane helix</keyword>